<feature type="transmembrane region" description="Helical" evidence="5">
    <location>
        <begin position="115"/>
        <end position="136"/>
    </location>
</feature>
<sequence length="336" mass="38368">MRLFFKLSQLLLISWTAAATKTRNNAKKSRSNTIVNELPLSIQRGGNYERNPNYYDPNPNQFMSPTLGEMEDSQIYRPQQQQQYQQQNSYTKKPKPIAQFIQEYFIALQKASPTLYYGTLSSLIIFMTWQIPIRPLSNLLRNHFINSQYNLRKRRYHTLFTSALSHTTLTHLAMNIYGFNTFGKSILPVLSTNGMPFSLYCILGGIFSNLFFASVHPAGSCIGLSGVTLSLLAMDAKLNPGKEIGFLFRFIPIKLPAQYALIALLVWSIFGTMNTMGGGGDGIAHATHLGGLLYGMLMHELMRNGLWNSFFRKKWLIVNRRWLQSSKKRSRPKFLK</sequence>
<reference evidence="8" key="1">
    <citation type="submission" date="2021-01" db="EMBL/GenBank/DDBJ databases">
        <authorList>
            <person name="Corre E."/>
            <person name="Pelletier E."/>
            <person name="Niang G."/>
            <person name="Scheremetjew M."/>
            <person name="Finn R."/>
            <person name="Kale V."/>
            <person name="Holt S."/>
            <person name="Cochrane G."/>
            <person name="Meng A."/>
            <person name="Brown T."/>
            <person name="Cohen L."/>
        </authorList>
    </citation>
    <scope>NUCLEOTIDE SEQUENCE</scope>
    <source>
        <strain evidence="8">MM31A-1</strain>
    </source>
</reference>
<evidence type="ECO:0000313" key="8">
    <source>
        <dbReference type="EMBL" id="CAE0456393.1"/>
    </source>
</evidence>
<evidence type="ECO:0000256" key="2">
    <source>
        <dbReference type="ARBA" id="ARBA00022692"/>
    </source>
</evidence>
<evidence type="ECO:0000256" key="3">
    <source>
        <dbReference type="ARBA" id="ARBA00022989"/>
    </source>
</evidence>
<gene>
    <name evidence="8" type="ORF">CDEB00056_LOCUS1234</name>
</gene>
<feature type="domain" description="Peptidase S54 rhomboid" evidence="7">
    <location>
        <begin position="154"/>
        <end position="299"/>
    </location>
</feature>
<dbReference type="InterPro" id="IPR022764">
    <property type="entry name" value="Peptidase_S54_rhomboid_dom"/>
</dbReference>
<dbReference type="EMBL" id="HBIO01001709">
    <property type="protein sequence ID" value="CAE0456393.1"/>
    <property type="molecule type" value="Transcribed_RNA"/>
</dbReference>
<feature type="transmembrane region" description="Helical" evidence="5">
    <location>
        <begin position="282"/>
        <end position="302"/>
    </location>
</feature>
<feature type="signal peptide" evidence="6">
    <location>
        <begin position="1"/>
        <end position="19"/>
    </location>
</feature>
<proteinExistence type="predicted"/>
<evidence type="ECO:0000256" key="4">
    <source>
        <dbReference type="ARBA" id="ARBA00023136"/>
    </source>
</evidence>
<feature type="transmembrane region" description="Helical" evidence="5">
    <location>
        <begin position="156"/>
        <end position="177"/>
    </location>
</feature>
<feature type="transmembrane region" description="Helical" evidence="5">
    <location>
        <begin position="246"/>
        <end position="270"/>
    </location>
</feature>
<keyword evidence="3 5" id="KW-1133">Transmembrane helix</keyword>
<dbReference type="GO" id="GO:0016020">
    <property type="term" value="C:membrane"/>
    <property type="evidence" value="ECO:0007669"/>
    <property type="project" value="UniProtKB-SubCell"/>
</dbReference>
<evidence type="ECO:0000256" key="5">
    <source>
        <dbReference type="SAM" id="Phobius"/>
    </source>
</evidence>
<accession>A0A7S3PV97</accession>
<keyword evidence="2 5" id="KW-0812">Transmembrane</keyword>
<name>A0A7S3PV97_9STRA</name>
<organism evidence="8">
    <name type="scientific">Chaetoceros debilis</name>
    <dbReference type="NCBI Taxonomy" id="122233"/>
    <lineage>
        <taxon>Eukaryota</taxon>
        <taxon>Sar</taxon>
        <taxon>Stramenopiles</taxon>
        <taxon>Ochrophyta</taxon>
        <taxon>Bacillariophyta</taxon>
        <taxon>Coscinodiscophyceae</taxon>
        <taxon>Chaetocerotophycidae</taxon>
        <taxon>Chaetocerotales</taxon>
        <taxon>Chaetocerotaceae</taxon>
        <taxon>Chaetoceros</taxon>
    </lineage>
</organism>
<dbReference type="Pfam" id="PF01694">
    <property type="entry name" value="Rhomboid"/>
    <property type="match status" value="1"/>
</dbReference>
<evidence type="ECO:0000256" key="6">
    <source>
        <dbReference type="SAM" id="SignalP"/>
    </source>
</evidence>
<dbReference type="InterPro" id="IPR050925">
    <property type="entry name" value="Rhomboid_protease_S54"/>
</dbReference>
<evidence type="ECO:0000256" key="1">
    <source>
        <dbReference type="ARBA" id="ARBA00004141"/>
    </source>
</evidence>
<feature type="chain" id="PRO_5030907007" description="Peptidase S54 rhomboid domain-containing protein" evidence="6">
    <location>
        <begin position="20"/>
        <end position="336"/>
    </location>
</feature>
<protein>
    <recommendedName>
        <fullName evidence="7">Peptidase S54 rhomboid domain-containing protein</fullName>
    </recommendedName>
</protein>
<dbReference type="Gene3D" id="1.20.1540.10">
    <property type="entry name" value="Rhomboid-like"/>
    <property type="match status" value="1"/>
</dbReference>
<dbReference type="SUPFAM" id="SSF144091">
    <property type="entry name" value="Rhomboid-like"/>
    <property type="match status" value="1"/>
</dbReference>
<keyword evidence="6" id="KW-0732">Signal</keyword>
<dbReference type="PANTHER" id="PTHR43731">
    <property type="entry name" value="RHOMBOID PROTEASE"/>
    <property type="match status" value="1"/>
</dbReference>
<keyword evidence="4 5" id="KW-0472">Membrane</keyword>
<dbReference type="InterPro" id="IPR035952">
    <property type="entry name" value="Rhomboid-like_sf"/>
</dbReference>
<feature type="transmembrane region" description="Helical" evidence="5">
    <location>
        <begin position="197"/>
        <end position="225"/>
    </location>
</feature>
<dbReference type="AlphaFoldDB" id="A0A7S3PV97"/>
<dbReference type="PANTHER" id="PTHR43731:SF34">
    <property type="entry name" value="PEPTIDASE S54 RHOMBOID DOMAIN-CONTAINING PROTEIN"/>
    <property type="match status" value="1"/>
</dbReference>
<dbReference type="GO" id="GO:0004252">
    <property type="term" value="F:serine-type endopeptidase activity"/>
    <property type="evidence" value="ECO:0007669"/>
    <property type="project" value="InterPro"/>
</dbReference>
<comment type="subcellular location">
    <subcellularLocation>
        <location evidence="1">Membrane</location>
        <topology evidence="1">Multi-pass membrane protein</topology>
    </subcellularLocation>
</comment>
<evidence type="ECO:0000259" key="7">
    <source>
        <dbReference type="Pfam" id="PF01694"/>
    </source>
</evidence>